<accession>A0A8V0XYS3</accession>
<evidence type="ECO:0000256" key="5">
    <source>
        <dbReference type="ARBA" id="ARBA00040975"/>
    </source>
</evidence>
<keyword evidence="4" id="KW-1015">Disulfide bond</keyword>
<dbReference type="PROSITE" id="PS51808">
    <property type="entry name" value="CHCH"/>
    <property type="match status" value="1"/>
</dbReference>
<name>A0A8V0XYS3_CHICK</name>
<comment type="similarity">
    <text evidence="2">Belongs to the CMC family.</text>
</comment>
<dbReference type="InterPro" id="IPR013892">
    <property type="entry name" value="Cyt_c_biogenesis_Cmc1-like"/>
</dbReference>
<evidence type="ECO:0000256" key="6">
    <source>
        <dbReference type="SAM" id="MobiDB-lite"/>
    </source>
</evidence>
<evidence type="ECO:0000313" key="8">
    <source>
        <dbReference type="Proteomes" id="UP000000539"/>
    </source>
</evidence>
<comment type="subcellular location">
    <subcellularLocation>
        <location evidence="1">Mitochondrion</location>
    </subcellularLocation>
</comment>
<sequence>TTATTTPTRKRAAPTASRLSKRPIRRRPVPERPNLRSPIFLSRPFPLRKLPAGHGRALPLSRRCGLGLPCSAPPGLAHPFWNRSKLWLKATLARRAFLYSWSCTTTKHGVFDEEELSWLGSGVLLQCGRTATGSLWKFSQIVLLLKSSLRKMHPDLSPHLHTEECNLIISLLKKCHKEHNVLRFFGHCNDIDREMRKCLKKEYEEKRARNREVRRKIIDAHKNFEK</sequence>
<proteinExistence type="inferred from homology"/>
<reference evidence="7" key="2">
    <citation type="submission" date="2025-08" db="UniProtKB">
        <authorList>
            <consortium name="Ensembl"/>
        </authorList>
    </citation>
    <scope>IDENTIFICATION</scope>
    <source>
        <strain evidence="7">broiler</strain>
    </source>
</reference>
<organism evidence="7 8">
    <name type="scientific">Gallus gallus</name>
    <name type="common">Chicken</name>
    <dbReference type="NCBI Taxonomy" id="9031"/>
    <lineage>
        <taxon>Eukaryota</taxon>
        <taxon>Metazoa</taxon>
        <taxon>Chordata</taxon>
        <taxon>Craniata</taxon>
        <taxon>Vertebrata</taxon>
        <taxon>Euteleostomi</taxon>
        <taxon>Archelosauria</taxon>
        <taxon>Archosauria</taxon>
        <taxon>Dinosauria</taxon>
        <taxon>Saurischia</taxon>
        <taxon>Theropoda</taxon>
        <taxon>Coelurosauria</taxon>
        <taxon>Aves</taxon>
        <taxon>Neognathae</taxon>
        <taxon>Galloanserae</taxon>
        <taxon>Galliformes</taxon>
        <taxon>Phasianidae</taxon>
        <taxon>Phasianinae</taxon>
        <taxon>Gallus</taxon>
    </lineage>
</organism>
<keyword evidence="8" id="KW-1185">Reference proteome</keyword>
<dbReference type="Pfam" id="PF08583">
    <property type="entry name" value="Cmc1"/>
    <property type="match status" value="1"/>
</dbReference>
<feature type="region of interest" description="Disordered" evidence="6">
    <location>
        <begin position="1"/>
        <end position="33"/>
    </location>
</feature>
<dbReference type="OrthoDB" id="532630at2759"/>
<protein>
    <recommendedName>
        <fullName evidence="5">COX assembly mitochondrial protein 2 homolog</fullName>
    </recommendedName>
</protein>
<evidence type="ECO:0000256" key="1">
    <source>
        <dbReference type="ARBA" id="ARBA00004173"/>
    </source>
</evidence>
<dbReference type="GO" id="GO:0005739">
    <property type="term" value="C:mitochondrion"/>
    <property type="evidence" value="ECO:0007669"/>
    <property type="project" value="UniProtKB-SubCell"/>
</dbReference>
<dbReference type="AlphaFoldDB" id="A0A8V0XYS3"/>
<dbReference type="PANTHER" id="PTHR22977:SF1">
    <property type="entry name" value="COX ASSEMBLY MITOCHONDRIAL PROTEIN 2 HOMOLOG"/>
    <property type="match status" value="1"/>
</dbReference>
<reference evidence="7" key="3">
    <citation type="submission" date="2025-09" db="UniProtKB">
        <authorList>
            <consortium name="Ensembl"/>
        </authorList>
    </citation>
    <scope>IDENTIFICATION</scope>
    <source>
        <strain evidence="7">broiler</strain>
    </source>
</reference>
<dbReference type="Ensembl" id="ENSGALT00010018664.1">
    <property type="protein sequence ID" value="ENSGALP00010010214.1"/>
    <property type="gene ID" value="ENSGALG00010007847.1"/>
</dbReference>
<dbReference type="GeneTree" id="ENSGT00390000016908"/>
<dbReference type="Proteomes" id="UP000000539">
    <property type="component" value="Chromosome 11"/>
</dbReference>
<dbReference type="PANTHER" id="PTHR22977">
    <property type="entry name" value="COX ASSEMBLY MITOCHONDRIAL PROTEIN"/>
    <property type="match status" value="1"/>
</dbReference>
<evidence type="ECO:0000256" key="4">
    <source>
        <dbReference type="ARBA" id="ARBA00023157"/>
    </source>
</evidence>
<gene>
    <name evidence="7" type="primary">CMC2</name>
</gene>
<reference evidence="7" key="1">
    <citation type="submission" date="2020-11" db="EMBL/GenBank/DDBJ databases">
        <title>Gallus gallus (Chicken) genome, bGalGal1, GRCg7b, maternal haplotype autosomes + Z &amp; W.</title>
        <authorList>
            <person name="Warren W."/>
            <person name="Formenti G."/>
            <person name="Fedrigo O."/>
            <person name="Haase B."/>
            <person name="Mountcastle J."/>
            <person name="Balacco J."/>
            <person name="Tracey A."/>
            <person name="Schneider V."/>
            <person name="Okimoto R."/>
            <person name="Cheng H."/>
            <person name="Hawken R."/>
            <person name="Howe K."/>
            <person name="Jarvis E.D."/>
        </authorList>
    </citation>
    <scope>NUCLEOTIDE SEQUENCE [LARGE SCALE GENOMIC DNA]</scope>
    <source>
        <strain evidence="7">Broiler</strain>
    </source>
</reference>
<evidence type="ECO:0000256" key="3">
    <source>
        <dbReference type="ARBA" id="ARBA00023128"/>
    </source>
</evidence>
<evidence type="ECO:0000256" key="2">
    <source>
        <dbReference type="ARBA" id="ARBA00007347"/>
    </source>
</evidence>
<evidence type="ECO:0000313" key="7">
    <source>
        <dbReference type="Ensembl" id="ENSGALP00010010214.1"/>
    </source>
</evidence>
<keyword evidence="3" id="KW-0496">Mitochondrion</keyword>